<comment type="similarity">
    <text evidence="2">Belongs to the MHC class II family.</text>
</comment>
<keyword evidence="5" id="KW-0472">Membrane</keyword>
<keyword evidence="4" id="KW-0732">Signal</keyword>
<evidence type="ECO:0000256" key="4">
    <source>
        <dbReference type="ARBA" id="ARBA00022729"/>
    </source>
</evidence>
<dbReference type="InterPro" id="IPR003597">
    <property type="entry name" value="Ig_C1-set"/>
</dbReference>
<proteinExistence type="inferred from homology"/>
<accession>A0A8C6S3I2</accession>
<dbReference type="InterPro" id="IPR036179">
    <property type="entry name" value="Ig-like_dom_sf"/>
</dbReference>
<dbReference type="InterPro" id="IPR001003">
    <property type="entry name" value="MHC_II_a_N"/>
</dbReference>
<dbReference type="PANTHER" id="PTHR19944:SF86">
    <property type="entry name" value="HLA CLASS II HISTOCOMPATIBILITY ANTIGEN, DR ALPHA CHAIN"/>
    <property type="match status" value="1"/>
</dbReference>
<dbReference type="InterPro" id="IPR011162">
    <property type="entry name" value="MHC_I/II-like_Ag-recog"/>
</dbReference>
<dbReference type="SMART" id="SM00407">
    <property type="entry name" value="IGc1"/>
    <property type="match status" value="1"/>
</dbReference>
<dbReference type="GO" id="GO:0042613">
    <property type="term" value="C:MHC class II protein complex"/>
    <property type="evidence" value="ECO:0007669"/>
    <property type="project" value="InterPro"/>
</dbReference>
<comment type="subcellular location">
    <subcellularLocation>
        <location evidence="1">Membrane</location>
        <topology evidence="1">Single-pass type I membrane protein</topology>
    </subcellularLocation>
</comment>
<dbReference type="Pfam" id="PF00993">
    <property type="entry name" value="MHC_II_alpha"/>
    <property type="match status" value="1"/>
</dbReference>
<reference evidence="9" key="2">
    <citation type="submission" date="2025-09" db="UniProtKB">
        <authorList>
            <consortium name="Ensembl"/>
        </authorList>
    </citation>
    <scope>IDENTIFICATION</scope>
</reference>
<dbReference type="Pfam" id="PF07654">
    <property type="entry name" value="C1-set"/>
    <property type="match status" value="1"/>
</dbReference>
<evidence type="ECO:0000256" key="6">
    <source>
        <dbReference type="ARBA" id="ARBA00023157"/>
    </source>
</evidence>
<reference evidence="9" key="1">
    <citation type="submission" date="2025-08" db="UniProtKB">
        <authorList>
            <consortium name="Ensembl"/>
        </authorList>
    </citation>
    <scope>IDENTIFICATION</scope>
</reference>
<dbReference type="Gene3D" id="2.60.40.10">
    <property type="entry name" value="Immunoglobulins"/>
    <property type="match status" value="1"/>
</dbReference>
<evidence type="ECO:0000256" key="3">
    <source>
        <dbReference type="ARBA" id="ARBA00022692"/>
    </source>
</evidence>
<keyword evidence="6" id="KW-1015">Disulfide bond</keyword>
<dbReference type="InterPro" id="IPR014745">
    <property type="entry name" value="MHC_II_a/b_N"/>
</dbReference>
<keyword evidence="3" id="KW-0812">Transmembrane</keyword>
<dbReference type="PROSITE" id="PS50835">
    <property type="entry name" value="IG_LIKE"/>
    <property type="match status" value="1"/>
</dbReference>
<dbReference type="PANTHER" id="PTHR19944">
    <property type="entry name" value="MHC CLASS II-RELATED"/>
    <property type="match status" value="1"/>
</dbReference>
<evidence type="ECO:0000313" key="9">
    <source>
        <dbReference type="Ensembl" id="ENSNMLP00000000387.1"/>
    </source>
</evidence>
<feature type="domain" description="Ig-like" evidence="8">
    <location>
        <begin position="149"/>
        <end position="243"/>
    </location>
</feature>
<sequence length="253" mass="28369">MNGRELVLTIQPKSRSLLAGQQNCFGGPNLAHGPHFGHPWFRANFLINFRTLHLPRTCKTFTTIVALSTLDTGTYISACSDSEKEDLYGLDGEETFHFDFEKNKEVYTLPKFGDHFECLSCYELALDNEAVCKSHLQSSVNTWTFLYPPGAPLLYPRDPLLPSKPNILVCQASGFYPAPVNFTWTRDRLTINSSSVSQAFPQSDGTFTQFSTIELLQPEEGQEYICSLEHPALKEPATRLLISITKTNLPALE</sequence>
<dbReference type="SUPFAM" id="SSF48726">
    <property type="entry name" value="Immunoglobulin"/>
    <property type="match status" value="1"/>
</dbReference>
<name>A0A8C6S3I2_9GOBI</name>
<evidence type="ECO:0000256" key="7">
    <source>
        <dbReference type="ARBA" id="ARBA00023180"/>
    </source>
</evidence>
<keyword evidence="7" id="KW-0325">Glycoprotein</keyword>
<organism evidence="9 10">
    <name type="scientific">Neogobius melanostomus</name>
    <name type="common">round goby</name>
    <dbReference type="NCBI Taxonomy" id="47308"/>
    <lineage>
        <taxon>Eukaryota</taxon>
        <taxon>Metazoa</taxon>
        <taxon>Chordata</taxon>
        <taxon>Craniata</taxon>
        <taxon>Vertebrata</taxon>
        <taxon>Euteleostomi</taxon>
        <taxon>Actinopterygii</taxon>
        <taxon>Neopterygii</taxon>
        <taxon>Teleostei</taxon>
        <taxon>Neoteleostei</taxon>
        <taxon>Acanthomorphata</taxon>
        <taxon>Gobiaria</taxon>
        <taxon>Gobiiformes</taxon>
        <taxon>Gobioidei</taxon>
        <taxon>Gobiidae</taxon>
        <taxon>Benthophilinae</taxon>
        <taxon>Neogobiini</taxon>
        <taxon>Neogobius</taxon>
    </lineage>
</organism>
<dbReference type="AlphaFoldDB" id="A0A8C6S3I2"/>
<dbReference type="SMART" id="SM00920">
    <property type="entry name" value="MHC_II_alpha"/>
    <property type="match status" value="1"/>
</dbReference>
<protein>
    <recommendedName>
        <fullName evidence="8">Ig-like domain-containing protein</fullName>
    </recommendedName>
</protein>
<evidence type="ECO:0000256" key="5">
    <source>
        <dbReference type="ARBA" id="ARBA00022989"/>
    </source>
</evidence>
<dbReference type="Gene3D" id="3.10.320.10">
    <property type="entry name" value="Class II Histocompatibility Antigen, M Beta Chain, Chain B, domain 1"/>
    <property type="match status" value="1"/>
</dbReference>
<dbReference type="InterPro" id="IPR007110">
    <property type="entry name" value="Ig-like_dom"/>
</dbReference>
<dbReference type="Proteomes" id="UP000694523">
    <property type="component" value="Unplaced"/>
</dbReference>
<keyword evidence="5" id="KW-1133">Transmembrane helix</keyword>
<dbReference type="GO" id="GO:0006955">
    <property type="term" value="P:immune response"/>
    <property type="evidence" value="ECO:0007669"/>
    <property type="project" value="InterPro"/>
</dbReference>
<dbReference type="SUPFAM" id="SSF54452">
    <property type="entry name" value="MHC antigen-recognition domain"/>
    <property type="match status" value="1"/>
</dbReference>
<evidence type="ECO:0000256" key="1">
    <source>
        <dbReference type="ARBA" id="ARBA00004479"/>
    </source>
</evidence>
<dbReference type="Ensembl" id="ENSNMLT00000000462.1">
    <property type="protein sequence ID" value="ENSNMLP00000000387.1"/>
    <property type="gene ID" value="ENSNMLG00000000320.1"/>
</dbReference>
<evidence type="ECO:0000313" key="10">
    <source>
        <dbReference type="Proteomes" id="UP000694523"/>
    </source>
</evidence>
<keyword evidence="10" id="KW-1185">Reference proteome</keyword>
<dbReference type="InterPro" id="IPR013783">
    <property type="entry name" value="Ig-like_fold"/>
</dbReference>
<evidence type="ECO:0000256" key="2">
    <source>
        <dbReference type="ARBA" id="ARBA00007394"/>
    </source>
</evidence>
<dbReference type="GO" id="GO:0019882">
    <property type="term" value="P:antigen processing and presentation"/>
    <property type="evidence" value="ECO:0007669"/>
    <property type="project" value="InterPro"/>
</dbReference>
<evidence type="ECO:0000259" key="8">
    <source>
        <dbReference type="PROSITE" id="PS50835"/>
    </source>
</evidence>
<dbReference type="InterPro" id="IPR050160">
    <property type="entry name" value="MHC/Immunoglobulin"/>
</dbReference>